<comment type="caution">
    <text evidence="4">The sequence shown here is derived from an EMBL/GenBank/DDBJ whole genome shotgun (WGS) entry which is preliminary data.</text>
</comment>
<gene>
    <name evidence="4" type="ORF">FB45DRAFT_1079115</name>
</gene>
<dbReference type="InterPro" id="IPR042099">
    <property type="entry name" value="ANL_N_sf"/>
</dbReference>
<dbReference type="EMBL" id="JARKIF010000001">
    <property type="protein sequence ID" value="KAJ7651343.1"/>
    <property type="molecule type" value="Genomic_DNA"/>
</dbReference>
<protein>
    <recommendedName>
        <fullName evidence="3">AMP-dependent synthetase/ligase domain-containing protein</fullName>
    </recommendedName>
</protein>
<evidence type="ECO:0000313" key="5">
    <source>
        <dbReference type="Proteomes" id="UP001221142"/>
    </source>
</evidence>
<evidence type="ECO:0000313" key="4">
    <source>
        <dbReference type="EMBL" id="KAJ7651343.1"/>
    </source>
</evidence>
<organism evidence="4 5">
    <name type="scientific">Roridomyces roridus</name>
    <dbReference type="NCBI Taxonomy" id="1738132"/>
    <lineage>
        <taxon>Eukaryota</taxon>
        <taxon>Fungi</taxon>
        <taxon>Dikarya</taxon>
        <taxon>Basidiomycota</taxon>
        <taxon>Agaricomycotina</taxon>
        <taxon>Agaricomycetes</taxon>
        <taxon>Agaricomycetidae</taxon>
        <taxon>Agaricales</taxon>
        <taxon>Marasmiineae</taxon>
        <taxon>Mycenaceae</taxon>
        <taxon>Roridomyces</taxon>
    </lineage>
</organism>
<evidence type="ECO:0000256" key="1">
    <source>
        <dbReference type="ARBA" id="ARBA00022450"/>
    </source>
</evidence>
<dbReference type="Gene3D" id="3.40.50.12780">
    <property type="entry name" value="N-terminal domain of ligase-like"/>
    <property type="match status" value="1"/>
</dbReference>
<dbReference type="SUPFAM" id="SSF56801">
    <property type="entry name" value="Acetyl-CoA synthetase-like"/>
    <property type="match status" value="1"/>
</dbReference>
<reference evidence="4" key="1">
    <citation type="submission" date="2023-03" db="EMBL/GenBank/DDBJ databases">
        <title>Massive genome expansion in bonnet fungi (Mycena s.s.) driven by repeated elements and novel gene families across ecological guilds.</title>
        <authorList>
            <consortium name="Lawrence Berkeley National Laboratory"/>
            <person name="Harder C.B."/>
            <person name="Miyauchi S."/>
            <person name="Viragh M."/>
            <person name="Kuo A."/>
            <person name="Thoen E."/>
            <person name="Andreopoulos B."/>
            <person name="Lu D."/>
            <person name="Skrede I."/>
            <person name="Drula E."/>
            <person name="Henrissat B."/>
            <person name="Morin E."/>
            <person name="Kohler A."/>
            <person name="Barry K."/>
            <person name="LaButti K."/>
            <person name="Morin E."/>
            <person name="Salamov A."/>
            <person name="Lipzen A."/>
            <person name="Mereny Z."/>
            <person name="Hegedus B."/>
            <person name="Baldrian P."/>
            <person name="Stursova M."/>
            <person name="Weitz H."/>
            <person name="Taylor A."/>
            <person name="Grigoriev I.V."/>
            <person name="Nagy L.G."/>
            <person name="Martin F."/>
            <person name="Kauserud H."/>
        </authorList>
    </citation>
    <scope>NUCLEOTIDE SEQUENCE</scope>
    <source>
        <strain evidence="4">9284</strain>
    </source>
</reference>
<dbReference type="InterPro" id="IPR051414">
    <property type="entry name" value="Adenylate-forming_Reductase"/>
</dbReference>
<accession>A0AAD7FZU2</accession>
<dbReference type="AlphaFoldDB" id="A0AAD7FZU2"/>
<dbReference type="PANTHER" id="PTHR43439">
    <property type="entry name" value="PHENYLACETATE-COENZYME A LIGASE"/>
    <property type="match status" value="1"/>
</dbReference>
<keyword evidence="1" id="KW-0596">Phosphopantetheine</keyword>
<keyword evidence="5" id="KW-1185">Reference proteome</keyword>
<evidence type="ECO:0000256" key="2">
    <source>
        <dbReference type="ARBA" id="ARBA00022553"/>
    </source>
</evidence>
<proteinExistence type="predicted"/>
<feature type="domain" description="AMP-dependent synthetase/ligase" evidence="3">
    <location>
        <begin position="488"/>
        <end position="739"/>
    </location>
</feature>
<dbReference type="InterPro" id="IPR000873">
    <property type="entry name" value="AMP-dep_synth/lig_dom"/>
</dbReference>
<dbReference type="Proteomes" id="UP001221142">
    <property type="component" value="Unassembled WGS sequence"/>
</dbReference>
<sequence>MTTTPLAIPELLDYTLAILDSPRDLCASALVQRSWVQPSQAQLFSHVDLRRKHQGDGFDARLARFVAILRASQWHSDLVCELVVTYLLPRHLEHLRGLASITFSRLTSFRLTGAGTPFSEAEALAIREILRTPSLVSLYLHLSFYRWQDFSRIWDECSRNIRHLACGVLLTSAAPLPAPTPRGRAPRIKLESFQSLNSAEDTKLWLQDTTLPFDLSALKAIKGGSRLDSLFLDVLSEAVESIEILSTNNWQGVQDLSRCRRIAQLEINVVTNIEYSEWAFFRTIGPEVRAHLQVIRFYLVSLSTLYVDELNKLLSEIQNDFPNLKVVHISYRIEASPLEELQLKFRHLDPRISVRFSGCLSLLIEMTRFHGIRESFDLEEGMTMFASAAGPVDGTLTIPQLIELQLEQSPHHTAFIYDLPSGEIVSIAFSQYIRTVHAAARRFLRDTAPRGGDGKHTVVGLFANTWLAFSLCYRVSSHIFVLQIASPAMCTGAMRAGMQPFNISPRNSPASLAYLLKQTDTAVIYVSSDLRAVVEEALQICERPLPVFDSLIFESLQSELAVVESTLPPVAATINGTALIIHSSGSTSTLSKPIYISHKLLLQYASNPWYSKGDRCGQVLSCHTLPNFHGIGMLMQTFPFSSGLIIAVPRPEVPYIQPTAQDAIKSMLTTKPDLVLTTPACIESWSEDPTAIQVLQSLKALKYIGAMLNKRVGDSLVAQGVVLCSAYGAMEIGLVTPFFTSHGKDWDYISLREGVDAVVLPENDGSGMYTHTYLVGPHFAAAFTNEEIEGHVGCTLSDLLEQHPDAEKSHLHRVYERKDDLIPFSSAAKMNPVPLEAQINRNPYVENSLVFGHGRSHPVMYVL</sequence>
<dbReference type="Pfam" id="PF00501">
    <property type="entry name" value="AMP-binding"/>
    <property type="match status" value="1"/>
</dbReference>
<dbReference type="Pfam" id="PF23562">
    <property type="entry name" value="AMP-binding_C_3"/>
    <property type="match status" value="1"/>
</dbReference>
<evidence type="ECO:0000259" key="3">
    <source>
        <dbReference type="Pfam" id="PF00501"/>
    </source>
</evidence>
<dbReference type="PANTHER" id="PTHR43439:SF2">
    <property type="entry name" value="ENZYME, PUTATIVE (JCVI)-RELATED"/>
    <property type="match status" value="1"/>
</dbReference>
<keyword evidence="2" id="KW-0597">Phosphoprotein</keyword>
<name>A0AAD7FZU2_9AGAR</name>